<dbReference type="CDD" id="cd00293">
    <property type="entry name" value="USP-like"/>
    <property type="match status" value="1"/>
</dbReference>
<dbReference type="RefSeq" id="WP_348718224.1">
    <property type="nucleotide sequence ID" value="NZ_CAXJIO010000014.1"/>
</dbReference>
<accession>A0ABM9PE31</accession>
<proteinExistence type="inferred from homology"/>
<dbReference type="InterPro" id="IPR006016">
    <property type="entry name" value="UspA"/>
</dbReference>
<evidence type="ECO:0000313" key="3">
    <source>
        <dbReference type="EMBL" id="CAL2103830.1"/>
    </source>
</evidence>
<organism evidence="3 4">
    <name type="scientific">Tenacibaculum polynesiense</name>
    <dbReference type="NCBI Taxonomy" id="3137857"/>
    <lineage>
        <taxon>Bacteria</taxon>
        <taxon>Pseudomonadati</taxon>
        <taxon>Bacteroidota</taxon>
        <taxon>Flavobacteriia</taxon>
        <taxon>Flavobacteriales</taxon>
        <taxon>Flavobacteriaceae</taxon>
        <taxon>Tenacibaculum</taxon>
    </lineage>
</organism>
<dbReference type="EMBL" id="CAXJIO010000014">
    <property type="protein sequence ID" value="CAL2103830.1"/>
    <property type="molecule type" value="Genomic_DNA"/>
</dbReference>
<name>A0ABM9PE31_9FLAO</name>
<dbReference type="Pfam" id="PF00582">
    <property type="entry name" value="Usp"/>
    <property type="match status" value="1"/>
</dbReference>
<evidence type="ECO:0000259" key="2">
    <source>
        <dbReference type="Pfam" id="PF00582"/>
    </source>
</evidence>
<feature type="domain" description="UspA" evidence="2">
    <location>
        <begin position="1"/>
        <end position="135"/>
    </location>
</feature>
<evidence type="ECO:0000256" key="1">
    <source>
        <dbReference type="ARBA" id="ARBA00008791"/>
    </source>
</evidence>
<sequence length="264" mass="29537">MKHILVPIGSTENSINTLQYAVNFADAVGAKVFVMRAYKILSKAGAFVNADDTMQRETNLYLRTMVNAIDRKNVEIKLITAKGDVLESITSIDRELGVDLIIMGPKSNSIKEEVFLGNTSGSVLKQTNIPMLVIPEGYQFTPVKKVLTAFKSGIINQENVLSPLQLILDKFDASTNLLLVKTPNYTDADLVLNKELEAVKSELTVTENATTFQGVLEHFQSNNPDMLCVFRRKRGFFQKLWEKNTILKQEFHCSVPLLVLRGKL</sequence>
<comment type="similarity">
    <text evidence="1">Belongs to the universal stress protein A family.</text>
</comment>
<dbReference type="InterPro" id="IPR006015">
    <property type="entry name" value="Universal_stress_UspA"/>
</dbReference>
<dbReference type="PRINTS" id="PR01438">
    <property type="entry name" value="UNVRSLSTRESS"/>
</dbReference>
<gene>
    <name evidence="3" type="ORF">T190423A01A_50078</name>
</gene>
<dbReference type="SUPFAM" id="SSF52402">
    <property type="entry name" value="Adenine nucleotide alpha hydrolases-like"/>
    <property type="match status" value="2"/>
</dbReference>
<dbReference type="Proteomes" id="UP001497527">
    <property type="component" value="Unassembled WGS sequence"/>
</dbReference>
<dbReference type="PANTHER" id="PTHR46268">
    <property type="entry name" value="STRESS RESPONSE PROTEIN NHAX"/>
    <property type="match status" value="1"/>
</dbReference>
<dbReference type="PANTHER" id="PTHR46268:SF6">
    <property type="entry name" value="UNIVERSAL STRESS PROTEIN UP12"/>
    <property type="match status" value="1"/>
</dbReference>
<reference evidence="3 4" key="1">
    <citation type="submission" date="2024-05" db="EMBL/GenBank/DDBJ databases">
        <authorList>
            <person name="Duchaud E."/>
        </authorList>
    </citation>
    <scope>NUCLEOTIDE SEQUENCE [LARGE SCALE GENOMIC DNA]</scope>
    <source>
        <strain evidence="3">Ena-SAMPLE-TAB-13-05-2024-13:56:06:370-140308</strain>
    </source>
</reference>
<dbReference type="Gene3D" id="3.40.50.12370">
    <property type="match status" value="1"/>
</dbReference>
<comment type="caution">
    <text evidence="3">The sequence shown here is derived from an EMBL/GenBank/DDBJ whole genome shotgun (WGS) entry which is preliminary data.</text>
</comment>
<evidence type="ECO:0000313" key="4">
    <source>
        <dbReference type="Proteomes" id="UP001497527"/>
    </source>
</evidence>
<protein>
    <submittedName>
        <fullName evidence="3">Universal stress protein UspA</fullName>
    </submittedName>
</protein>
<keyword evidence="4" id="KW-1185">Reference proteome</keyword>